<dbReference type="Pfam" id="PF00486">
    <property type="entry name" value="Trans_reg_C"/>
    <property type="match status" value="1"/>
</dbReference>
<dbReference type="Proteomes" id="UP000289794">
    <property type="component" value="Chromosome"/>
</dbReference>
<dbReference type="CDD" id="cd17574">
    <property type="entry name" value="REC_OmpR"/>
    <property type="match status" value="1"/>
</dbReference>
<dbReference type="Pfam" id="PF00072">
    <property type="entry name" value="Response_reg"/>
    <property type="match status" value="1"/>
</dbReference>
<dbReference type="Gene3D" id="6.10.250.690">
    <property type="match status" value="1"/>
</dbReference>
<dbReference type="SMART" id="SM00448">
    <property type="entry name" value="REC"/>
    <property type="match status" value="1"/>
</dbReference>
<dbReference type="RefSeq" id="WP_130182747.1">
    <property type="nucleotide sequence ID" value="NZ_CP035945.1"/>
</dbReference>
<evidence type="ECO:0000313" key="11">
    <source>
        <dbReference type="Proteomes" id="UP000289794"/>
    </source>
</evidence>
<dbReference type="InterPro" id="IPR039420">
    <property type="entry name" value="WalR-like"/>
</dbReference>
<dbReference type="InterPro" id="IPR011006">
    <property type="entry name" value="CheY-like_superfamily"/>
</dbReference>
<feature type="domain" description="OmpR/PhoB-type" evidence="9">
    <location>
        <begin position="132"/>
        <end position="231"/>
    </location>
</feature>
<evidence type="ECO:0000256" key="2">
    <source>
        <dbReference type="ARBA" id="ARBA00023015"/>
    </source>
</evidence>
<dbReference type="SMART" id="SM00862">
    <property type="entry name" value="Trans_reg_C"/>
    <property type="match status" value="1"/>
</dbReference>
<keyword evidence="4" id="KW-0804">Transcription</keyword>
<keyword evidence="6" id="KW-0597">Phosphoprotein</keyword>
<comment type="function">
    <text evidence="5">May play the central regulatory role in sporulation. It may be an element of the effector pathway responsible for the activation of sporulation genes in response to nutritional stress. Spo0A may act in concert with spo0H (a sigma factor) to control the expression of some genes that are critical to the sporulation process.</text>
</comment>
<organism evidence="10 11">
    <name type="scientific">Blautia producta</name>
    <dbReference type="NCBI Taxonomy" id="33035"/>
    <lineage>
        <taxon>Bacteria</taxon>
        <taxon>Bacillati</taxon>
        <taxon>Bacillota</taxon>
        <taxon>Clostridia</taxon>
        <taxon>Lachnospirales</taxon>
        <taxon>Lachnospiraceae</taxon>
        <taxon>Blautia</taxon>
    </lineage>
</organism>
<dbReference type="InterPro" id="IPR001867">
    <property type="entry name" value="OmpR/PhoB-type_DNA-bd"/>
</dbReference>
<protein>
    <recommendedName>
        <fullName evidence="1">Stage 0 sporulation protein A homolog</fullName>
    </recommendedName>
</protein>
<dbReference type="PROSITE" id="PS51755">
    <property type="entry name" value="OMPR_PHOB"/>
    <property type="match status" value="1"/>
</dbReference>
<evidence type="ECO:0000256" key="4">
    <source>
        <dbReference type="ARBA" id="ARBA00023163"/>
    </source>
</evidence>
<sequence length="235" mass="27021">MADDRLKRKRILLVDDEPELLHMVLSILQEEGYLQIKTAKNAAEALIACREWCPELGIFDVMLPDGDGFSLFQKVRKFSDFPILFLTARGEDEDKFTGLGLGADDYMVKPFLPRELILRIHVILKRCYKNESNLVYLKSCTLDFDRAEVIRDKEHIALTAKEFDLLQVLSRNAGRIVTIDMLCEAVWGDNPFGYENSLMAHIRRIREKIEENPSKPESLLTVKGLGYKLLMEDGR</sequence>
<dbReference type="GO" id="GO:0006355">
    <property type="term" value="P:regulation of DNA-templated transcription"/>
    <property type="evidence" value="ECO:0007669"/>
    <property type="project" value="InterPro"/>
</dbReference>
<dbReference type="AlphaFoldDB" id="A0A4P6M3J6"/>
<dbReference type="SUPFAM" id="SSF52172">
    <property type="entry name" value="CheY-like"/>
    <property type="match status" value="1"/>
</dbReference>
<dbReference type="CDD" id="cd00383">
    <property type="entry name" value="trans_reg_C"/>
    <property type="match status" value="1"/>
</dbReference>
<name>A0A4P6M3J6_9FIRM</name>
<dbReference type="KEGG" id="bpro:PMF13cell1_05385"/>
<keyword evidence="3 7" id="KW-0238">DNA-binding</keyword>
<gene>
    <name evidence="10" type="primary">yycF_5</name>
    <name evidence="10" type="ORF">PMF13cell1_05385</name>
</gene>
<evidence type="ECO:0000256" key="7">
    <source>
        <dbReference type="PROSITE-ProRule" id="PRU01091"/>
    </source>
</evidence>
<dbReference type="GO" id="GO:0000156">
    <property type="term" value="F:phosphorelay response regulator activity"/>
    <property type="evidence" value="ECO:0007669"/>
    <property type="project" value="TreeGrafter"/>
</dbReference>
<accession>A0A4P6M3J6</accession>
<dbReference type="PANTHER" id="PTHR48111">
    <property type="entry name" value="REGULATOR OF RPOS"/>
    <property type="match status" value="1"/>
</dbReference>
<dbReference type="GO" id="GO:0000976">
    <property type="term" value="F:transcription cis-regulatory region binding"/>
    <property type="evidence" value="ECO:0007669"/>
    <property type="project" value="TreeGrafter"/>
</dbReference>
<evidence type="ECO:0000256" key="3">
    <source>
        <dbReference type="ARBA" id="ARBA00023125"/>
    </source>
</evidence>
<evidence type="ECO:0000256" key="1">
    <source>
        <dbReference type="ARBA" id="ARBA00018672"/>
    </source>
</evidence>
<keyword evidence="2" id="KW-0805">Transcription regulation</keyword>
<dbReference type="Gene3D" id="3.40.50.2300">
    <property type="match status" value="1"/>
</dbReference>
<feature type="DNA-binding region" description="OmpR/PhoB-type" evidence="7">
    <location>
        <begin position="132"/>
        <end position="231"/>
    </location>
</feature>
<dbReference type="GO" id="GO:0032993">
    <property type="term" value="C:protein-DNA complex"/>
    <property type="evidence" value="ECO:0007669"/>
    <property type="project" value="TreeGrafter"/>
</dbReference>
<dbReference type="GO" id="GO:0005829">
    <property type="term" value="C:cytosol"/>
    <property type="evidence" value="ECO:0007669"/>
    <property type="project" value="TreeGrafter"/>
</dbReference>
<evidence type="ECO:0000259" key="8">
    <source>
        <dbReference type="PROSITE" id="PS50110"/>
    </source>
</evidence>
<evidence type="ECO:0000313" key="10">
    <source>
        <dbReference type="EMBL" id="QBE99791.1"/>
    </source>
</evidence>
<evidence type="ECO:0000259" key="9">
    <source>
        <dbReference type="PROSITE" id="PS51755"/>
    </source>
</evidence>
<dbReference type="Gene3D" id="1.10.10.10">
    <property type="entry name" value="Winged helix-like DNA-binding domain superfamily/Winged helix DNA-binding domain"/>
    <property type="match status" value="1"/>
</dbReference>
<feature type="domain" description="Response regulatory" evidence="8">
    <location>
        <begin position="10"/>
        <end position="124"/>
    </location>
</feature>
<evidence type="ECO:0000256" key="5">
    <source>
        <dbReference type="ARBA" id="ARBA00024867"/>
    </source>
</evidence>
<feature type="modified residue" description="4-aspartylphosphate" evidence="6">
    <location>
        <position position="60"/>
    </location>
</feature>
<dbReference type="EMBL" id="CP035945">
    <property type="protein sequence ID" value="QBE99791.1"/>
    <property type="molecule type" value="Genomic_DNA"/>
</dbReference>
<evidence type="ECO:0000256" key="6">
    <source>
        <dbReference type="PROSITE-ProRule" id="PRU00169"/>
    </source>
</evidence>
<dbReference type="PANTHER" id="PTHR48111:SF52">
    <property type="entry name" value="TRANSCRIPTIONAL REGULATORY PROTEIN YVRH"/>
    <property type="match status" value="1"/>
</dbReference>
<dbReference type="InterPro" id="IPR036388">
    <property type="entry name" value="WH-like_DNA-bd_sf"/>
</dbReference>
<dbReference type="InterPro" id="IPR001789">
    <property type="entry name" value="Sig_transdc_resp-reg_receiver"/>
</dbReference>
<reference evidence="10 11" key="1">
    <citation type="submission" date="2019-01" db="EMBL/GenBank/DDBJ databases">
        <title>PMF-metabolizing Aryl O-demethylase.</title>
        <authorList>
            <person name="Kim M."/>
        </authorList>
    </citation>
    <scope>NUCLEOTIDE SEQUENCE [LARGE SCALE GENOMIC DNA]</scope>
    <source>
        <strain evidence="10 11">PMF1</strain>
    </source>
</reference>
<dbReference type="PROSITE" id="PS50110">
    <property type="entry name" value="RESPONSE_REGULATORY"/>
    <property type="match status" value="1"/>
</dbReference>
<proteinExistence type="predicted"/>